<keyword evidence="2" id="KW-1185">Reference proteome</keyword>
<comment type="caution">
    <text evidence="1">The sequence shown here is derived from an EMBL/GenBank/DDBJ whole genome shotgun (WGS) entry which is preliminary data.</text>
</comment>
<dbReference type="Proteomes" id="UP000579945">
    <property type="component" value="Unassembled WGS sequence"/>
</dbReference>
<proteinExistence type="predicted"/>
<evidence type="ECO:0000313" key="1">
    <source>
        <dbReference type="EMBL" id="MBB3725743.1"/>
    </source>
</evidence>
<name>A0A7W5V3X1_9ACTN</name>
<dbReference type="RefSeq" id="WP_183645309.1">
    <property type="nucleotide sequence ID" value="NZ_JACIBV010000001.1"/>
</dbReference>
<dbReference type="GeneID" id="95388153"/>
<dbReference type="AlphaFoldDB" id="A0A7W5V3X1"/>
<protein>
    <submittedName>
        <fullName evidence="1">Uncharacterized protein</fullName>
    </submittedName>
</protein>
<accession>A0A7W5V3X1</accession>
<gene>
    <name evidence="1" type="ORF">FHR33_001603</name>
</gene>
<organism evidence="1 2">
    <name type="scientific">Nonomuraea dietziae</name>
    <dbReference type="NCBI Taxonomy" id="65515"/>
    <lineage>
        <taxon>Bacteria</taxon>
        <taxon>Bacillati</taxon>
        <taxon>Actinomycetota</taxon>
        <taxon>Actinomycetes</taxon>
        <taxon>Streptosporangiales</taxon>
        <taxon>Streptosporangiaceae</taxon>
        <taxon>Nonomuraea</taxon>
    </lineage>
</organism>
<reference evidence="1 2" key="1">
    <citation type="submission" date="2020-08" db="EMBL/GenBank/DDBJ databases">
        <title>Sequencing the genomes of 1000 actinobacteria strains.</title>
        <authorList>
            <person name="Klenk H.-P."/>
        </authorList>
    </citation>
    <scope>NUCLEOTIDE SEQUENCE [LARGE SCALE GENOMIC DNA]</scope>
    <source>
        <strain evidence="1 2">DSM 44320</strain>
    </source>
</reference>
<sequence length="47" mass="5396">MTTQTWMGIRVMTVKRCLPAWPGRFERWAEMARSADFEGVPASARPI</sequence>
<evidence type="ECO:0000313" key="2">
    <source>
        <dbReference type="Proteomes" id="UP000579945"/>
    </source>
</evidence>
<dbReference type="EMBL" id="JACIBV010000001">
    <property type="protein sequence ID" value="MBB3725743.1"/>
    <property type="molecule type" value="Genomic_DNA"/>
</dbReference>